<dbReference type="InterPro" id="IPR000073">
    <property type="entry name" value="AB_hydrolase_1"/>
</dbReference>
<dbReference type="EMBL" id="KV417298">
    <property type="protein sequence ID" value="KZO93876.1"/>
    <property type="molecule type" value="Genomic_DNA"/>
</dbReference>
<dbReference type="Proteomes" id="UP000076738">
    <property type="component" value="Unassembled WGS sequence"/>
</dbReference>
<dbReference type="Gene3D" id="3.40.50.1820">
    <property type="entry name" value="alpha/beta hydrolase"/>
    <property type="match status" value="1"/>
</dbReference>
<dbReference type="AlphaFoldDB" id="A0A167JT48"/>
<proteinExistence type="predicted"/>
<gene>
    <name evidence="2" type="ORF">CALVIDRAFT_556671</name>
</gene>
<accession>A0A167JT48</accession>
<dbReference type="InterPro" id="IPR029058">
    <property type="entry name" value="AB_hydrolase_fold"/>
</dbReference>
<feature type="domain" description="AB hydrolase-1" evidence="1">
    <location>
        <begin position="40"/>
        <end position="274"/>
    </location>
</feature>
<keyword evidence="3" id="KW-1185">Reference proteome</keyword>
<evidence type="ECO:0000313" key="3">
    <source>
        <dbReference type="Proteomes" id="UP000076738"/>
    </source>
</evidence>
<reference evidence="2 3" key="1">
    <citation type="journal article" date="2016" name="Mol. Biol. Evol.">
        <title>Comparative Genomics of Early-Diverging Mushroom-Forming Fungi Provides Insights into the Origins of Lignocellulose Decay Capabilities.</title>
        <authorList>
            <person name="Nagy L.G."/>
            <person name="Riley R."/>
            <person name="Tritt A."/>
            <person name="Adam C."/>
            <person name="Daum C."/>
            <person name="Floudas D."/>
            <person name="Sun H."/>
            <person name="Yadav J.S."/>
            <person name="Pangilinan J."/>
            <person name="Larsson K.H."/>
            <person name="Matsuura K."/>
            <person name="Barry K."/>
            <person name="Labutti K."/>
            <person name="Kuo R."/>
            <person name="Ohm R.A."/>
            <person name="Bhattacharya S.S."/>
            <person name="Shirouzu T."/>
            <person name="Yoshinaga Y."/>
            <person name="Martin F.M."/>
            <person name="Grigoriev I.V."/>
            <person name="Hibbett D.S."/>
        </authorList>
    </citation>
    <scope>NUCLEOTIDE SEQUENCE [LARGE SCALE GENOMIC DNA]</scope>
    <source>
        <strain evidence="2 3">TUFC12733</strain>
    </source>
</reference>
<sequence length="288" mass="31414">MSFIWSTAELGTLVPGNEPIRLRYGDTHPGRPPSERYTTIVALHGAGFNDNIWLPWISHLPSDVRLIAINRRGFSGSSATHQSCEILPNDTEAFGRYTVDLFAFIKFVVETLKVPDHKTDGSGGIVLLGWNVILFEPAGFMVGIPFDRPLWDDSLPPEPLGRGFVDGLLQPLPAEKLPLVQASVDDMLVLAHDLHSWNGADLKEREGLARTAFTQIPPFIGLGILCCTTTLTACHQCCEWLTDICAGQANTTSRVIQGGNHFVMATNPKEFNDAVIGSLQDLGVQVGV</sequence>
<dbReference type="OrthoDB" id="5311491at2759"/>
<protein>
    <recommendedName>
        <fullName evidence="1">AB hydrolase-1 domain-containing protein</fullName>
    </recommendedName>
</protein>
<name>A0A167JT48_CALVF</name>
<organism evidence="2 3">
    <name type="scientific">Calocera viscosa (strain TUFC12733)</name>
    <dbReference type="NCBI Taxonomy" id="1330018"/>
    <lineage>
        <taxon>Eukaryota</taxon>
        <taxon>Fungi</taxon>
        <taxon>Dikarya</taxon>
        <taxon>Basidiomycota</taxon>
        <taxon>Agaricomycotina</taxon>
        <taxon>Dacrymycetes</taxon>
        <taxon>Dacrymycetales</taxon>
        <taxon>Dacrymycetaceae</taxon>
        <taxon>Calocera</taxon>
    </lineage>
</organism>
<evidence type="ECO:0000313" key="2">
    <source>
        <dbReference type="EMBL" id="KZO93876.1"/>
    </source>
</evidence>
<evidence type="ECO:0000259" key="1">
    <source>
        <dbReference type="Pfam" id="PF12697"/>
    </source>
</evidence>
<dbReference type="Pfam" id="PF12697">
    <property type="entry name" value="Abhydrolase_6"/>
    <property type="match status" value="1"/>
</dbReference>
<dbReference type="SUPFAM" id="SSF53474">
    <property type="entry name" value="alpha/beta-Hydrolases"/>
    <property type="match status" value="1"/>
</dbReference>